<dbReference type="Pfam" id="PF01926">
    <property type="entry name" value="MMR_HSR1"/>
    <property type="match status" value="1"/>
</dbReference>
<dbReference type="AlphaFoldDB" id="A0A8H5BN90"/>
<evidence type="ECO:0000313" key="4">
    <source>
        <dbReference type="Proteomes" id="UP000541558"/>
    </source>
</evidence>
<reference evidence="3 4" key="1">
    <citation type="journal article" date="2020" name="ISME J.">
        <title>Uncovering the hidden diversity of litter-decomposition mechanisms in mushroom-forming fungi.</title>
        <authorList>
            <person name="Floudas D."/>
            <person name="Bentzer J."/>
            <person name="Ahren D."/>
            <person name="Johansson T."/>
            <person name="Persson P."/>
            <person name="Tunlid A."/>
        </authorList>
    </citation>
    <scope>NUCLEOTIDE SEQUENCE [LARGE SCALE GENOMIC DNA]</scope>
    <source>
        <strain evidence="3 4">CBS 175.51</strain>
    </source>
</reference>
<evidence type="ECO:0000256" key="1">
    <source>
        <dbReference type="SAM" id="MobiDB-lite"/>
    </source>
</evidence>
<feature type="domain" description="G" evidence="2">
    <location>
        <begin position="51"/>
        <end position="122"/>
    </location>
</feature>
<organism evidence="3 4">
    <name type="scientific">Ephemerocybe angulata</name>
    <dbReference type="NCBI Taxonomy" id="980116"/>
    <lineage>
        <taxon>Eukaryota</taxon>
        <taxon>Fungi</taxon>
        <taxon>Dikarya</taxon>
        <taxon>Basidiomycota</taxon>
        <taxon>Agaricomycotina</taxon>
        <taxon>Agaricomycetes</taxon>
        <taxon>Agaricomycetidae</taxon>
        <taxon>Agaricales</taxon>
        <taxon>Agaricineae</taxon>
        <taxon>Psathyrellaceae</taxon>
        <taxon>Ephemerocybe</taxon>
    </lineage>
</organism>
<evidence type="ECO:0000313" key="3">
    <source>
        <dbReference type="EMBL" id="KAF5325996.1"/>
    </source>
</evidence>
<proteinExistence type="predicted"/>
<protein>
    <recommendedName>
        <fullName evidence="2">G domain-containing protein</fullName>
    </recommendedName>
</protein>
<dbReference type="Gene3D" id="3.40.50.300">
    <property type="entry name" value="P-loop containing nucleotide triphosphate hydrolases"/>
    <property type="match status" value="1"/>
</dbReference>
<dbReference type="SUPFAM" id="SSF52540">
    <property type="entry name" value="P-loop containing nucleoside triphosphate hydrolases"/>
    <property type="match status" value="1"/>
</dbReference>
<feature type="region of interest" description="Disordered" evidence="1">
    <location>
        <begin position="1"/>
        <end position="20"/>
    </location>
</feature>
<comment type="caution">
    <text evidence="3">The sequence shown here is derived from an EMBL/GenBank/DDBJ whole genome shotgun (WGS) entry which is preliminary data.</text>
</comment>
<name>A0A8H5BN90_9AGAR</name>
<dbReference type="InterPro" id="IPR006073">
    <property type="entry name" value="GTP-bd"/>
</dbReference>
<keyword evidence="4" id="KW-1185">Reference proteome</keyword>
<dbReference type="OrthoDB" id="8954335at2759"/>
<dbReference type="GO" id="GO:0005525">
    <property type="term" value="F:GTP binding"/>
    <property type="evidence" value="ECO:0007669"/>
    <property type="project" value="InterPro"/>
</dbReference>
<accession>A0A8H5BN90</accession>
<gene>
    <name evidence="3" type="ORF">D9611_000747</name>
</gene>
<dbReference type="Proteomes" id="UP000541558">
    <property type="component" value="Unassembled WGS sequence"/>
</dbReference>
<sequence>MVPIETRSSAAHIQSDPNSLPLTSYRARLQQQIHRRKPRAMAKPRNIIIPVMGRTKAGKSSFINAAANLSERDKLRVGRDLVSCTKELEVIEAPRAQLSEYPSLVSGHQLLFVDTPGFDDTDTSDYNTLQLIASYLGESCRKGDILGGVLYLHDISRDDFMGSAKKNLQLFDQLCGEHSMFKVVLVTTKWERETPRDDYGAREKELQDVHWKGMIDFGATTMRLATEDHASAIKIVDKALERLVDPDNRARGLLFQVLHIQRELVAERKYLSQTNAAKLLLEQLEEMVEVQAALRRSAGQGGAYEEVKVQDEKLGKLEGEIKALRGTLIQRTATFLKRFRRF</sequence>
<dbReference type="InterPro" id="IPR027417">
    <property type="entry name" value="P-loop_NTPase"/>
</dbReference>
<dbReference type="CDD" id="cd00882">
    <property type="entry name" value="Ras_like_GTPase"/>
    <property type="match status" value="1"/>
</dbReference>
<dbReference type="EMBL" id="JAACJK010000163">
    <property type="protein sequence ID" value="KAF5325996.1"/>
    <property type="molecule type" value="Genomic_DNA"/>
</dbReference>
<evidence type="ECO:0000259" key="2">
    <source>
        <dbReference type="Pfam" id="PF01926"/>
    </source>
</evidence>